<dbReference type="GO" id="GO:0016491">
    <property type="term" value="F:oxidoreductase activity"/>
    <property type="evidence" value="ECO:0007669"/>
    <property type="project" value="UniProtKB-UniRule"/>
</dbReference>
<gene>
    <name evidence="7" type="ORF">SAMN05216298_3475</name>
</gene>
<dbReference type="Pfam" id="PF00881">
    <property type="entry name" value="Nitroreductase"/>
    <property type="match status" value="1"/>
</dbReference>
<evidence type="ECO:0000256" key="5">
    <source>
        <dbReference type="PIRNR" id="PIRNR005426"/>
    </source>
</evidence>
<protein>
    <submittedName>
        <fullName evidence="7">Nitroreductase</fullName>
    </submittedName>
</protein>
<feature type="domain" description="Nitroreductase" evidence="6">
    <location>
        <begin position="40"/>
        <end position="191"/>
    </location>
</feature>
<dbReference type="Gene3D" id="3.40.109.10">
    <property type="entry name" value="NADH Oxidase"/>
    <property type="match status" value="1"/>
</dbReference>
<dbReference type="EMBL" id="FNGF01000005">
    <property type="protein sequence ID" value="SDL33500.1"/>
    <property type="molecule type" value="Genomic_DNA"/>
</dbReference>
<keyword evidence="2 5" id="KW-0285">Flavoprotein</keyword>
<dbReference type="InterPro" id="IPR016446">
    <property type="entry name" value="Flavin_OxRdtase_Frp"/>
</dbReference>
<keyword evidence="3 5" id="KW-0288">FMN</keyword>
<dbReference type="STRING" id="380244.SAMN05216298_3475"/>
<dbReference type="AlphaFoldDB" id="A0A1G9J7J1"/>
<dbReference type="SUPFAM" id="SSF55469">
    <property type="entry name" value="FMN-dependent nitroreductase-like"/>
    <property type="match status" value="1"/>
</dbReference>
<dbReference type="PANTHER" id="PTHR43425:SF2">
    <property type="entry name" value="OXYGEN-INSENSITIVE NADPH NITROREDUCTASE"/>
    <property type="match status" value="1"/>
</dbReference>
<reference evidence="8" key="1">
    <citation type="submission" date="2016-10" db="EMBL/GenBank/DDBJ databases">
        <authorList>
            <person name="Varghese N."/>
            <person name="Submissions S."/>
        </authorList>
    </citation>
    <scope>NUCLEOTIDE SEQUENCE [LARGE SCALE GENOMIC DNA]</scope>
    <source>
        <strain evidence="8">CGMCC 4.3147</strain>
    </source>
</reference>
<keyword evidence="5" id="KW-0521">NADP</keyword>
<dbReference type="PANTHER" id="PTHR43425">
    <property type="entry name" value="OXYGEN-INSENSITIVE NADPH NITROREDUCTASE"/>
    <property type="match status" value="1"/>
</dbReference>
<dbReference type="CDD" id="cd02146">
    <property type="entry name" value="NfsA-like"/>
    <property type="match status" value="1"/>
</dbReference>
<evidence type="ECO:0000313" key="8">
    <source>
        <dbReference type="Proteomes" id="UP000198662"/>
    </source>
</evidence>
<dbReference type="Proteomes" id="UP000198662">
    <property type="component" value="Unassembled WGS sequence"/>
</dbReference>
<evidence type="ECO:0000256" key="1">
    <source>
        <dbReference type="ARBA" id="ARBA00008366"/>
    </source>
</evidence>
<evidence type="ECO:0000256" key="2">
    <source>
        <dbReference type="ARBA" id="ARBA00022630"/>
    </source>
</evidence>
<dbReference type="OrthoDB" id="3181400at2"/>
<name>A0A1G9J7J1_9ACTN</name>
<comment type="similarity">
    <text evidence="1 5">Belongs to the flavin oxidoreductase frp family.</text>
</comment>
<keyword evidence="8" id="KW-1185">Reference proteome</keyword>
<sequence>MPAAAPPAEPPRDASAAARYGDPEARLGAVNDIVRVQLAHRSVRRFGPRDVTEEELTTLVAAAQSAPTSSNLQPWSVIAVRDPERKARLARLSGRQDFIAQAPLFLVWVADLGRARRLAARRGTEVHAADYLETTLIGFIDTALAAQNAVTAAESLGLGSVFVGAIRNSTEEVAAELKLPPHTVAAFGLAVGEPDPAEAADVKPRLPQAAVLHRERYSEAADDHLDVYDERLSAYNARFGLAGNWTDRVLARLRGPESMGGRHRLRPILESLGFPSR</sequence>
<accession>A0A1G9J7J1</accession>
<evidence type="ECO:0000256" key="3">
    <source>
        <dbReference type="ARBA" id="ARBA00022643"/>
    </source>
</evidence>
<keyword evidence="4 5" id="KW-0560">Oxidoreductase</keyword>
<dbReference type="RefSeq" id="WP_091051898.1">
    <property type="nucleotide sequence ID" value="NZ_FNGF01000005.1"/>
</dbReference>
<evidence type="ECO:0000313" key="7">
    <source>
        <dbReference type="EMBL" id="SDL33500.1"/>
    </source>
</evidence>
<dbReference type="PIRSF" id="PIRSF005426">
    <property type="entry name" value="Frp"/>
    <property type="match status" value="1"/>
</dbReference>
<evidence type="ECO:0000259" key="6">
    <source>
        <dbReference type="Pfam" id="PF00881"/>
    </source>
</evidence>
<evidence type="ECO:0000256" key="4">
    <source>
        <dbReference type="ARBA" id="ARBA00023002"/>
    </source>
</evidence>
<organism evidence="7 8">
    <name type="scientific">Glycomyces sambucus</name>
    <dbReference type="NCBI Taxonomy" id="380244"/>
    <lineage>
        <taxon>Bacteria</taxon>
        <taxon>Bacillati</taxon>
        <taxon>Actinomycetota</taxon>
        <taxon>Actinomycetes</taxon>
        <taxon>Glycomycetales</taxon>
        <taxon>Glycomycetaceae</taxon>
        <taxon>Glycomyces</taxon>
    </lineage>
</organism>
<proteinExistence type="inferred from homology"/>
<dbReference type="InterPro" id="IPR029479">
    <property type="entry name" value="Nitroreductase"/>
</dbReference>
<dbReference type="InterPro" id="IPR000415">
    <property type="entry name" value="Nitroreductase-like"/>
</dbReference>